<dbReference type="Pfam" id="PF03747">
    <property type="entry name" value="ADP_ribosyl_GH"/>
    <property type="match status" value="1"/>
</dbReference>
<dbReference type="PANTHER" id="PTHR16222">
    <property type="entry name" value="ADP-RIBOSYLGLYCOHYDROLASE"/>
    <property type="match status" value="1"/>
</dbReference>
<evidence type="ECO:0000313" key="1">
    <source>
        <dbReference type="EMBL" id="MCS5716435.1"/>
    </source>
</evidence>
<proteinExistence type="predicted"/>
<dbReference type="SUPFAM" id="SSF101478">
    <property type="entry name" value="ADP-ribosylglycohydrolase"/>
    <property type="match status" value="1"/>
</dbReference>
<organism evidence="1 2">
    <name type="scientific">Herbiconiux gentiana</name>
    <dbReference type="NCBI Taxonomy" id="2970912"/>
    <lineage>
        <taxon>Bacteria</taxon>
        <taxon>Bacillati</taxon>
        <taxon>Actinomycetota</taxon>
        <taxon>Actinomycetes</taxon>
        <taxon>Micrococcales</taxon>
        <taxon>Microbacteriaceae</taxon>
        <taxon>Herbiconiux</taxon>
    </lineage>
</organism>
<name>A0ABT2GJP0_9MICO</name>
<sequence length="448" mass="49588">MEYISDLEREMGMSQEPFGLVFTELTQAEELGHDVSELRARFEGLSATGADDSTLREIYADIPLSPPAGWPYFEESSLESIVDELPPAQASQPPRGDVLRDKVRGAWFGRVAGNMLGKPVEHGFQRPILKKYLESKSSYPIEDYIPIDLDHLAEDGFFAPPGWDIQKLARGGIKGGVRDDDIDYTVLGLHLLETYGKDLTTYDVAREWLLRLPLQQTYTAERATYNNLVREVDLDDAGEFQNPFREWIGALIRADIFGFVFPGDPRRAAEFSHRDAILSHRANGVYGEMWAAALISSAFTADSPEASVRESLLHIPARSRLAEEIRRVLDDFTAGKSWESAADALDARYEGMGWVHTINNAGALAAAILWGEGDFTRTVALSVQAGLDSDSIGASAGAWAGIYNGFDNIPSHWVEPLEGRTVSAVFGYGEIVLEEQVDRTLKLIEELS</sequence>
<evidence type="ECO:0000313" key="2">
    <source>
        <dbReference type="Proteomes" id="UP001165580"/>
    </source>
</evidence>
<dbReference type="InterPro" id="IPR036705">
    <property type="entry name" value="Ribosyl_crysJ1_sf"/>
</dbReference>
<keyword evidence="2" id="KW-1185">Reference proteome</keyword>
<dbReference type="InterPro" id="IPR005502">
    <property type="entry name" value="Ribosyl_crysJ1"/>
</dbReference>
<dbReference type="Gene3D" id="1.10.4080.10">
    <property type="entry name" value="ADP-ribosylation/Crystallin J1"/>
    <property type="match status" value="1"/>
</dbReference>
<reference evidence="1" key="1">
    <citation type="submission" date="2022-08" db="EMBL/GenBank/DDBJ databases">
        <authorList>
            <person name="Deng Y."/>
            <person name="Han X.-F."/>
            <person name="Zhang Y.-Q."/>
        </authorList>
    </citation>
    <scope>NUCLEOTIDE SEQUENCE</scope>
    <source>
        <strain evidence="1">CPCC 205716</strain>
    </source>
</reference>
<protein>
    <submittedName>
        <fullName evidence="1">ADP-ribosylglycohydrolase family protein</fullName>
    </submittedName>
</protein>
<gene>
    <name evidence="1" type="ORF">NVV95_17955</name>
</gene>
<dbReference type="PANTHER" id="PTHR16222:SF12">
    <property type="entry name" value="ADP-RIBOSYLGLYCOHYDROLASE-RELATED"/>
    <property type="match status" value="1"/>
</dbReference>
<dbReference type="Proteomes" id="UP001165580">
    <property type="component" value="Unassembled WGS sequence"/>
</dbReference>
<dbReference type="InterPro" id="IPR050792">
    <property type="entry name" value="ADP-ribosylglycohydrolase"/>
</dbReference>
<accession>A0ABT2GJP0</accession>
<comment type="caution">
    <text evidence="1">The sequence shown here is derived from an EMBL/GenBank/DDBJ whole genome shotgun (WGS) entry which is preliminary data.</text>
</comment>
<dbReference type="EMBL" id="JANTEZ010000012">
    <property type="protein sequence ID" value="MCS5716435.1"/>
    <property type="molecule type" value="Genomic_DNA"/>
</dbReference>
<dbReference type="RefSeq" id="WP_259487953.1">
    <property type="nucleotide sequence ID" value="NZ_JANTEZ010000012.1"/>
</dbReference>